<evidence type="ECO:0000313" key="3">
    <source>
        <dbReference type="Proteomes" id="UP001232148"/>
    </source>
</evidence>
<reference evidence="2" key="1">
    <citation type="submission" date="2021-06" db="EMBL/GenBank/DDBJ databases">
        <title>Comparative genomics, transcriptomics and evolutionary studies reveal genomic signatures of adaptation to plant cell wall in hemibiotrophic fungi.</title>
        <authorList>
            <consortium name="DOE Joint Genome Institute"/>
            <person name="Baroncelli R."/>
            <person name="Diaz J.F."/>
            <person name="Benocci T."/>
            <person name="Peng M."/>
            <person name="Battaglia E."/>
            <person name="Haridas S."/>
            <person name="Andreopoulos W."/>
            <person name="Labutti K."/>
            <person name="Pangilinan J."/>
            <person name="Floch G.L."/>
            <person name="Makela M.R."/>
            <person name="Henrissat B."/>
            <person name="Grigoriev I.V."/>
            <person name="Crouch J.A."/>
            <person name="De Vries R.P."/>
            <person name="Sukno S.A."/>
            <person name="Thon M.R."/>
        </authorList>
    </citation>
    <scope>NUCLEOTIDE SEQUENCE</scope>
    <source>
        <strain evidence="2">MAFF235873</strain>
    </source>
</reference>
<keyword evidence="3" id="KW-1185">Reference proteome</keyword>
<organism evidence="2 3">
    <name type="scientific">Colletotrichum zoysiae</name>
    <dbReference type="NCBI Taxonomy" id="1216348"/>
    <lineage>
        <taxon>Eukaryota</taxon>
        <taxon>Fungi</taxon>
        <taxon>Dikarya</taxon>
        <taxon>Ascomycota</taxon>
        <taxon>Pezizomycotina</taxon>
        <taxon>Sordariomycetes</taxon>
        <taxon>Hypocreomycetidae</taxon>
        <taxon>Glomerellales</taxon>
        <taxon>Glomerellaceae</taxon>
        <taxon>Colletotrichum</taxon>
        <taxon>Colletotrichum graminicola species complex</taxon>
    </lineage>
</organism>
<feature type="region of interest" description="Disordered" evidence="1">
    <location>
        <begin position="223"/>
        <end position="245"/>
    </location>
</feature>
<feature type="region of interest" description="Disordered" evidence="1">
    <location>
        <begin position="287"/>
        <end position="311"/>
    </location>
</feature>
<feature type="region of interest" description="Disordered" evidence="1">
    <location>
        <begin position="46"/>
        <end position="65"/>
    </location>
</feature>
<protein>
    <submittedName>
        <fullName evidence="2">Uncharacterized protein</fullName>
    </submittedName>
</protein>
<dbReference type="Proteomes" id="UP001232148">
    <property type="component" value="Unassembled WGS sequence"/>
</dbReference>
<dbReference type="EMBL" id="MU842919">
    <property type="protein sequence ID" value="KAK2026204.1"/>
    <property type="molecule type" value="Genomic_DNA"/>
</dbReference>
<feature type="region of interest" description="Disordered" evidence="1">
    <location>
        <begin position="100"/>
        <end position="167"/>
    </location>
</feature>
<proteinExistence type="predicted"/>
<comment type="caution">
    <text evidence="2">The sequence shown here is derived from an EMBL/GenBank/DDBJ whole genome shotgun (WGS) entry which is preliminary data.</text>
</comment>
<dbReference type="AlphaFoldDB" id="A0AAD9LZ21"/>
<feature type="compositionally biased region" description="Basic residues" evidence="1">
    <location>
        <begin position="224"/>
        <end position="235"/>
    </location>
</feature>
<evidence type="ECO:0000256" key="1">
    <source>
        <dbReference type="SAM" id="MobiDB-lite"/>
    </source>
</evidence>
<accession>A0AAD9LZ21</accession>
<feature type="compositionally biased region" description="Basic and acidic residues" evidence="1">
    <location>
        <begin position="142"/>
        <end position="151"/>
    </location>
</feature>
<feature type="compositionally biased region" description="Basic and acidic residues" evidence="1">
    <location>
        <begin position="120"/>
        <end position="133"/>
    </location>
</feature>
<gene>
    <name evidence="2" type="ORF">LX32DRAFT_701911</name>
</gene>
<sequence length="445" mass="49840">MASEFCIFGKAMAVSESPPRVPTTAAGSEIHLEAIRQAVNQGLDSGRDVNIEGCQTGDETTDHTRSFSEEMESLLSLIEIARLGFSSVATKENAEFEINIGGRNTETSSDSSANPFTTSRDTKVLIRKDRDDDPVLPPANDARYHLEKQDPHPGAQPEVVESYQSPEADRLGGAGLVYTREAMSEMVRNIHGVGQHPKLQQQKPSEALRRLKQEDPQLEEVLRNGRRSRVRHSQKQWRNDEGRGLRRRRIPEHVKQKKVVSATGQGLNTDLVKDICGRVSRNRTGRFGLEAGDNFQTSQSEKEPSPQRQTRRTCWKKRQEALAALEGRIRSSAEINDTEEIAALIEHDDGHLPHKRKENKFRYQFMISGLRAGRRAIAPTITRSGMVSAMTWEITKSWHAPDDVVERLQITGVKKSTSSPPDDMESPASLQMSNVSLHVILWNDV</sequence>
<evidence type="ECO:0000313" key="2">
    <source>
        <dbReference type="EMBL" id="KAK2026204.1"/>
    </source>
</evidence>
<feature type="compositionally biased region" description="Polar residues" evidence="1">
    <location>
        <begin position="102"/>
        <end position="119"/>
    </location>
</feature>
<name>A0AAD9LZ21_9PEZI</name>